<evidence type="ECO:0000256" key="2">
    <source>
        <dbReference type="ARBA" id="ARBA00006434"/>
    </source>
</evidence>
<proteinExistence type="inferred from homology"/>
<evidence type="ECO:0000256" key="9">
    <source>
        <dbReference type="ARBA" id="ARBA00023065"/>
    </source>
</evidence>
<keyword evidence="10 14" id="KW-0472">Membrane</keyword>
<evidence type="ECO:0000256" key="11">
    <source>
        <dbReference type="ARBA" id="ARBA00023180"/>
    </source>
</evidence>
<keyword evidence="16" id="KW-1185">Reference proteome</keyword>
<evidence type="ECO:0000256" key="1">
    <source>
        <dbReference type="ARBA" id="ARBA00004141"/>
    </source>
</evidence>
<dbReference type="CDD" id="cd11474">
    <property type="entry name" value="SLC5sbd_CHT"/>
    <property type="match status" value="1"/>
</dbReference>
<keyword evidence="7 14" id="KW-1133">Transmembrane helix</keyword>
<reference evidence="15 16" key="1">
    <citation type="journal article" date="2014" name="Nat. Genet.">
        <title>Whole-genome sequence of a flatfish provides insights into ZW sex chromosome evolution and adaptation to a benthic lifestyle.</title>
        <authorList>
            <person name="Chen S."/>
            <person name="Zhang G."/>
            <person name="Shao C."/>
            <person name="Huang Q."/>
            <person name="Liu G."/>
            <person name="Zhang P."/>
            <person name="Song W."/>
            <person name="An N."/>
            <person name="Chalopin D."/>
            <person name="Volff J.N."/>
            <person name="Hong Y."/>
            <person name="Li Q."/>
            <person name="Sha Z."/>
            <person name="Zhou H."/>
            <person name="Xie M."/>
            <person name="Yu Q."/>
            <person name="Liu Y."/>
            <person name="Xiang H."/>
            <person name="Wang N."/>
            <person name="Wu K."/>
            <person name="Yang C."/>
            <person name="Zhou Q."/>
            <person name="Liao X."/>
            <person name="Yang L."/>
            <person name="Hu Q."/>
            <person name="Zhang J."/>
            <person name="Meng L."/>
            <person name="Jin L."/>
            <person name="Tian Y."/>
            <person name="Lian J."/>
            <person name="Yang J."/>
            <person name="Miao G."/>
            <person name="Liu S."/>
            <person name="Liang Z."/>
            <person name="Yan F."/>
            <person name="Li Y."/>
            <person name="Sun B."/>
            <person name="Zhang H."/>
            <person name="Zhang J."/>
            <person name="Zhu Y."/>
            <person name="Du M."/>
            <person name="Zhao Y."/>
            <person name="Schartl M."/>
            <person name="Tang Q."/>
            <person name="Wang J."/>
        </authorList>
    </citation>
    <scope>NUCLEOTIDE SEQUENCE</scope>
</reference>
<protein>
    <submittedName>
        <fullName evidence="15">High-affinity choline transporter 1-like</fullName>
    </submittedName>
</protein>
<keyword evidence="5" id="KW-0769">Symport</keyword>
<dbReference type="GO" id="GO:0005886">
    <property type="term" value="C:plasma membrane"/>
    <property type="evidence" value="ECO:0007669"/>
    <property type="project" value="TreeGrafter"/>
</dbReference>
<reference evidence="15" key="3">
    <citation type="submission" date="2025-09" db="UniProtKB">
        <authorList>
            <consortium name="Ensembl"/>
        </authorList>
    </citation>
    <scope>IDENTIFICATION</scope>
</reference>
<dbReference type="GeneTree" id="ENSGT00940000163454"/>
<comment type="subcellular location">
    <subcellularLocation>
        <location evidence="1">Membrane</location>
        <topology evidence="1">Multi-pass membrane protein</topology>
    </subcellularLocation>
</comment>
<dbReference type="AlphaFoldDB" id="A0A3P8UTL4"/>
<feature type="transmembrane region" description="Helical" evidence="14">
    <location>
        <begin position="275"/>
        <end position="292"/>
    </location>
</feature>
<evidence type="ECO:0000256" key="8">
    <source>
        <dbReference type="ARBA" id="ARBA00023053"/>
    </source>
</evidence>
<feature type="transmembrane region" description="Helical" evidence="14">
    <location>
        <begin position="313"/>
        <end position="334"/>
    </location>
</feature>
<evidence type="ECO:0000256" key="4">
    <source>
        <dbReference type="ARBA" id="ARBA00022692"/>
    </source>
</evidence>
<dbReference type="InParanoid" id="A0A3P8UTL4"/>
<dbReference type="PANTHER" id="PTHR45897">
    <property type="entry name" value="HIGH-AFFINITY CHOLINE TRANSPORTER 1"/>
    <property type="match status" value="1"/>
</dbReference>
<dbReference type="Gene3D" id="1.20.1730.10">
    <property type="entry name" value="Sodium/glucose cotransporter"/>
    <property type="match status" value="1"/>
</dbReference>
<feature type="transmembrane region" description="Helical" evidence="14">
    <location>
        <begin position="119"/>
        <end position="140"/>
    </location>
</feature>
<evidence type="ECO:0000256" key="10">
    <source>
        <dbReference type="ARBA" id="ARBA00023136"/>
    </source>
</evidence>
<keyword evidence="12" id="KW-0739">Sodium transport</keyword>
<dbReference type="Ensembl" id="ENSCSET00000006605.1">
    <property type="protein sequence ID" value="ENSCSEP00000006533.1"/>
    <property type="gene ID" value="ENSCSEG00000004234.1"/>
</dbReference>
<evidence type="ECO:0000256" key="13">
    <source>
        <dbReference type="RuleBase" id="RU362091"/>
    </source>
</evidence>
<dbReference type="KEGG" id="csem:103387165"/>
<feature type="transmembrane region" description="Helical" evidence="14">
    <location>
        <begin position="441"/>
        <end position="471"/>
    </location>
</feature>
<reference evidence="15" key="2">
    <citation type="submission" date="2025-08" db="UniProtKB">
        <authorList>
            <consortium name="Ensembl"/>
        </authorList>
    </citation>
    <scope>IDENTIFICATION</scope>
</reference>
<keyword evidence="11" id="KW-0325">Glycoprotein</keyword>
<dbReference type="PANTHER" id="PTHR45897:SF5">
    <property type="entry name" value="HIGH AFFINITY CHOLINE TRANSPORTER 1"/>
    <property type="match status" value="1"/>
</dbReference>
<dbReference type="STRING" id="244447.ENSCSEP00000006533"/>
<feature type="transmembrane region" description="Helical" evidence="14">
    <location>
        <begin position="227"/>
        <end position="245"/>
    </location>
</feature>
<dbReference type="GO" id="GO:0005307">
    <property type="term" value="F:choline:sodium symporter activity"/>
    <property type="evidence" value="ECO:0007669"/>
    <property type="project" value="TreeGrafter"/>
</dbReference>
<feature type="transmembrane region" description="Helical" evidence="14">
    <location>
        <begin position="160"/>
        <end position="181"/>
    </location>
</feature>
<keyword evidence="9" id="KW-0406">Ion transport</keyword>
<dbReference type="PROSITE" id="PS50283">
    <property type="entry name" value="NA_SOLUT_SYMP_3"/>
    <property type="match status" value="1"/>
</dbReference>
<evidence type="ECO:0000313" key="15">
    <source>
        <dbReference type="Ensembl" id="ENSCSEP00000006533.1"/>
    </source>
</evidence>
<feature type="transmembrane region" description="Helical" evidence="14">
    <location>
        <begin position="86"/>
        <end position="107"/>
    </location>
</feature>
<evidence type="ECO:0000256" key="6">
    <source>
        <dbReference type="ARBA" id="ARBA00022979"/>
    </source>
</evidence>
<evidence type="ECO:0000256" key="5">
    <source>
        <dbReference type="ARBA" id="ARBA00022847"/>
    </source>
</evidence>
<keyword evidence="8" id="KW-0915">Sodium</keyword>
<feature type="transmembrane region" description="Helical" evidence="14">
    <location>
        <begin position="483"/>
        <end position="507"/>
    </location>
</feature>
<comment type="similarity">
    <text evidence="2 13">Belongs to the sodium:solute symporter (SSF) (TC 2.A.21) family.</text>
</comment>
<keyword evidence="6" id="KW-0530">Neurotransmitter biosynthesis</keyword>
<dbReference type="Pfam" id="PF00474">
    <property type="entry name" value="SSF"/>
    <property type="match status" value="1"/>
</dbReference>
<dbReference type="InterPro" id="IPR052244">
    <property type="entry name" value="Choline_transporter"/>
</dbReference>
<evidence type="ECO:0000256" key="3">
    <source>
        <dbReference type="ARBA" id="ARBA00022448"/>
    </source>
</evidence>
<keyword evidence="4 14" id="KW-0812">Transmembrane</keyword>
<evidence type="ECO:0000313" key="16">
    <source>
        <dbReference type="Proteomes" id="UP000265120"/>
    </source>
</evidence>
<feature type="transmembrane region" description="Helical" evidence="14">
    <location>
        <begin position="543"/>
        <end position="564"/>
    </location>
</feature>
<dbReference type="GO" id="GO:0008292">
    <property type="term" value="P:acetylcholine biosynthetic process"/>
    <property type="evidence" value="ECO:0007669"/>
    <property type="project" value="TreeGrafter"/>
</dbReference>
<sequence>MVNCSIKVTYCFCCVFFFCFSQSHVSVLKQEEQSIMAVNIPGVIVMVIFYLLILGTGIWASFKSRREQKKSGSGDVEMALLGNRNLNMFVGIFTLTATWYGGGTIVGTAEGMYTPDMGLTWAVTLIVSYSTSFILCAFLFSEPLRKKNCVTMMDPFYEKYGKVLAAGLSMISVMQDILWLPATLVGLGGTMSVILDLSFTVCVWISAAVVILYTLMGGLYSVAYTDVIQLILIFISLWLCVPFVLMNPSTVDISQTLKNNTLHFPWIGEPEAKKAGIIIDEILFLSLGSLGYQCLHQRNLAATSSSTAKRTAIVAAFVYPMFVIPPVLLGAAAASTDWNLTSYGSPSPYDRGEATLILPITLQHLTPPFVSIIGIASVAAAVMSSADSALISVASVFSTNIYKTVLRPQVRTSLYNKCVRKLFQIIALTFLFQASQREILMVIRVVILVAGVIGTSLTSASSSALVFWFLTSEVAYTVMFPQLLCVVFFQISNGYGAIMGCVVGLLLRVLSGIELIGLPVVLCFPGCVLEDGVYVQYAPVKTISMVSAVAAILLFSYLTSVLFNKGLLPEKCDMFKVKVQLSPQQLSPAHGADENETGQFQNTCFDTKF</sequence>
<evidence type="ECO:0000256" key="12">
    <source>
        <dbReference type="ARBA" id="ARBA00023201"/>
    </source>
</evidence>
<feature type="transmembrane region" description="Helical" evidence="14">
    <location>
        <begin position="35"/>
        <end position="60"/>
    </location>
</feature>
<organism evidence="15 16">
    <name type="scientific">Cynoglossus semilaevis</name>
    <name type="common">Tongue sole</name>
    <dbReference type="NCBI Taxonomy" id="244447"/>
    <lineage>
        <taxon>Eukaryota</taxon>
        <taxon>Metazoa</taxon>
        <taxon>Chordata</taxon>
        <taxon>Craniata</taxon>
        <taxon>Vertebrata</taxon>
        <taxon>Euteleostomi</taxon>
        <taxon>Actinopterygii</taxon>
        <taxon>Neopterygii</taxon>
        <taxon>Teleostei</taxon>
        <taxon>Neoteleostei</taxon>
        <taxon>Acanthomorphata</taxon>
        <taxon>Carangaria</taxon>
        <taxon>Pleuronectiformes</taxon>
        <taxon>Pleuronectoidei</taxon>
        <taxon>Cynoglossidae</taxon>
        <taxon>Cynoglossinae</taxon>
        <taxon>Cynoglossus</taxon>
    </lineage>
</organism>
<dbReference type="InterPro" id="IPR001734">
    <property type="entry name" value="Na/solute_symporter"/>
</dbReference>
<dbReference type="InterPro" id="IPR038377">
    <property type="entry name" value="Na/Glc_symporter_sf"/>
</dbReference>
<accession>A0A3P8UTL4</accession>
<evidence type="ECO:0000256" key="7">
    <source>
        <dbReference type="ARBA" id="ARBA00022989"/>
    </source>
</evidence>
<dbReference type="Proteomes" id="UP000265120">
    <property type="component" value="Chromosome 12"/>
</dbReference>
<evidence type="ECO:0000256" key="14">
    <source>
        <dbReference type="SAM" id="Phobius"/>
    </source>
</evidence>
<feature type="transmembrane region" description="Helical" evidence="14">
    <location>
        <begin position="369"/>
        <end position="397"/>
    </location>
</feature>
<keyword evidence="3" id="KW-0813">Transport</keyword>
<feature type="transmembrane region" description="Helical" evidence="14">
    <location>
        <begin position="193"/>
        <end position="215"/>
    </location>
</feature>
<name>A0A3P8UTL4_CYNSE</name>